<sequence length="67" mass="7281">MFMFVTKMVLLVSRLFLSGIRGQLARPLKPTLDKSLALCCCCDTPSLHQFLLLAAADPHSGSVACSR</sequence>
<proteinExistence type="predicted"/>
<feature type="signal peptide" evidence="1">
    <location>
        <begin position="1"/>
        <end position="25"/>
    </location>
</feature>
<protein>
    <submittedName>
        <fullName evidence="2">Putative secreted protein</fullName>
    </submittedName>
</protein>
<evidence type="ECO:0000313" key="2">
    <source>
        <dbReference type="EMBL" id="MBW63967.1"/>
    </source>
</evidence>
<dbReference type="EMBL" id="GGFJ01014826">
    <property type="protein sequence ID" value="MBW63967.1"/>
    <property type="molecule type" value="Transcribed_RNA"/>
</dbReference>
<reference evidence="2" key="1">
    <citation type="submission" date="2018-01" db="EMBL/GenBank/DDBJ databases">
        <title>An insight into the sialome of Amazonian anophelines.</title>
        <authorList>
            <person name="Ribeiro J.M."/>
            <person name="Scarpassa V."/>
            <person name="Calvo E."/>
        </authorList>
    </citation>
    <scope>NUCLEOTIDE SEQUENCE</scope>
    <source>
        <tissue evidence="2">Salivary glands</tissue>
    </source>
</reference>
<name>A0A2M4CF49_9DIPT</name>
<keyword evidence="1" id="KW-0732">Signal</keyword>
<dbReference type="AlphaFoldDB" id="A0A2M4CF49"/>
<organism evidence="2">
    <name type="scientific">Anopheles marajoara</name>
    <dbReference type="NCBI Taxonomy" id="58244"/>
    <lineage>
        <taxon>Eukaryota</taxon>
        <taxon>Metazoa</taxon>
        <taxon>Ecdysozoa</taxon>
        <taxon>Arthropoda</taxon>
        <taxon>Hexapoda</taxon>
        <taxon>Insecta</taxon>
        <taxon>Pterygota</taxon>
        <taxon>Neoptera</taxon>
        <taxon>Endopterygota</taxon>
        <taxon>Diptera</taxon>
        <taxon>Nematocera</taxon>
        <taxon>Culicoidea</taxon>
        <taxon>Culicidae</taxon>
        <taxon>Anophelinae</taxon>
        <taxon>Anopheles</taxon>
    </lineage>
</organism>
<feature type="chain" id="PRO_5014740268" evidence="1">
    <location>
        <begin position="26"/>
        <end position="67"/>
    </location>
</feature>
<evidence type="ECO:0000256" key="1">
    <source>
        <dbReference type="SAM" id="SignalP"/>
    </source>
</evidence>
<accession>A0A2M4CF49</accession>